<comment type="caution">
    <text evidence="2">The sequence shown here is derived from an EMBL/GenBank/DDBJ whole genome shotgun (WGS) entry which is preliminary data.</text>
</comment>
<comment type="similarity">
    <text evidence="1">Belongs to the protein-tyrosine phosphatase family.</text>
</comment>
<name>A0ABS6D646_9FIRM</name>
<dbReference type="Pfam" id="PF13350">
    <property type="entry name" value="Y_phosphatase3"/>
    <property type="match status" value="1"/>
</dbReference>
<dbReference type="PANTHER" id="PTHR31126">
    <property type="entry name" value="TYROSINE-PROTEIN PHOSPHATASE"/>
    <property type="match status" value="1"/>
</dbReference>
<protein>
    <submittedName>
        <fullName evidence="2">Tyrosine-protein phosphatase</fullName>
    </submittedName>
</protein>
<proteinExistence type="inferred from homology"/>
<evidence type="ECO:0000313" key="2">
    <source>
        <dbReference type="EMBL" id="MBU3877083.1"/>
    </source>
</evidence>
<organism evidence="2 3">
    <name type="scientific">Faecalicatena faecalis</name>
    <dbReference type="NCBI Taxonomy" id="2726362"/>
    <lineage>
        <taxon>Bacteria</taxon>
        <taxon>Bacillati</taxon>
        <taxon>Bacillota</taxon>
        <taxon>Clostridia</taxon>
        <taxon>Lachnospirales</taxon>
        <taxon>Lachnospiraceae</taxon>
        <taxon>Faecalicatena</taxon>
    </lineage>
</organism>
<sequence length="266" mass="29416">MDYKSIGLTGVGNARQLGGYIGADGRKVKENLLLRTAQLADASTEDLKHLKEIYHLSDVVDFRTTLERDAKPDPEIEGVSNYHLPILDESSKESAGMAAAAAGGAFSLDKVMEFVEAGALENMYVDIAVSPYSQKQYTHFLQILVNHKEGAILWHCAGGKDRAGLGTVYVLAALGVDRETILADYMMTNHYYQEDIAKFEQYILSQGYPKETVKAARAMAGAEQAYLEKALAVIDEKYGSMDAYLECQLGLSVENKQKLRDRYLEI</sequence>
<gene>
    <name evidence="2" type="ORF">HGO97_014830</name>
</gene>
<dbReference type="InterPro" id="IPR026893">
    <property type="entry name" value="Tyr/Ser_Pase_IphP-type"/>
</dbReference>
<dbReference type="PANTHER" id="PTHR31126:SF1">
    <property type="entry name" value="TYROSINE SPECIFIC PROTEIN PHOSPHATASES DOMAIN-CONTAINING PROTEIN"/>
    <property type="match status" value="1"/>
</dbReference>
<accession>A0ABS6D646</accession>
<dbReference type="Proteomes" id="UP000723714">
    <property type="component" value="Unassembled WGS sequence"/>
</dbReference>
<evidence type="ECO:0000313" key="3">
    <source>
        <dbReference type="Proteomes" id="UP000723714"/>
    </source>
</evidence>
<dbReference type="EMBL" id="JABACJ020000015">
    <property type="protein sequence ID" value="MBU3877083.1"/>
    <property type="molecule type" value="Genomic_DNA"/>
</dbReference>
<evidence type="ECO:0000256" key="1">
    <source>
        <dbReference type="ARBA" id="ARBA00009580"/>
    </source>
</evidence>
<keyword evidence="3" id="KW-1185">Reference proteome</keyword>
<dbReference type="RefSeq" id="WP_216243148.1">
    <property type="nucleotide sequence ID" value="NZ_JABACJ020000015.1"/>
</dbReference>
<reference evidence="2 3" key="1">
    <citation type="submission" date="2021-06" db="EMBL/GenBank/DDBJ databases">
        <title>Faecalicatena sp. nov. isolated from porcine feces.</title>
        <authorList>
            <person name="Oh B.S."/>
            <person name="Lee J.H."/>
        </authorList>
    </citation>
    <scope>NUCLEOTIDE SEQUENCE [LARGE SCALE GENOMIC DNA]</scope>
    <source>
        <strain evidence="2 3">AGMB00832</strain>
    </source>
</reference>